<dbReference type="RefSeq" id="WP_006013200.1">
    <property type="nucleotide sequence ID" value="NZ_BAEQ01000050.1"/>
</dbReference>
<dbReference type="SUPFAM" id="SSF56300">
    <property type="entry name" value="Metallo-dependent phosphatases"/>
    <property type="match status" value="1"/>
</dbReference>
<feature type="domain" description="Calcineurin-like phosphoesterase" evidence="1">
    <location>
        <begin position="132"/>
        <end position="362"/>
    </location>
</feature>
<dbReference type="STRING" id="1121922.GCA_000428905_00436"/>
<reference evidence="3" key="1">
    <citation type="journal article" date="2014" name="Environ. Microbiol.">
        <title>Comparative genomics of the marine bacterial genus Glaciecola reveals the high degree of genomic diversity and genomic characteristic for cold adaptation.</title>
        <authorList>
            <person name="Qin Q.L."/>
            <person name="Xie B.B."/>
            <person name="Yu Y."/>
            <person name="Shu Y.L."/>
            <person name="Rong J.C."/>
            <person name="Zhang Y.J."/>
            <person name="Zhao D.L."/>
            <person name="Chen X.L."/>
            <person name="Zhang X.Y."/>
            <person name="Chen B."/>
            <person name="Zhou B.C."/>
            <person name="Zhang Y.Z."/>
        </authorList>
    </citation>
    <scope>NUCLEOTIDE SEQUENCE [LARGE SCALE GENOMIC DNA]</scope>
    <source>
        <strain evidence="3">ACAM 615</strain>
    </source>
</reference>
<comment type="caution">
    <text evidence="2">The sequence shown here is derived from an EMBL/GenBank/DDBJ whole genome shotgun (WGS) entry which is preliminary data.</text>
</comment>
<dbReference type="GO" id="GO:0016787">
    <property type="term" value="F:hydrolase activity"/>
    <property type="evidence" value="ECO:0007669"/>
    <property type="project" value="InterPro"/>
</dbReference>
<gene>
    <name evidence="2" type="ORF">GPAL_2956</name>
</gene>
<dbReference type="InterPro" id="IPR029052">
    <property type="entry name" value="Metallo-depent_PP-like"/>
</dbReference>
<protein>
    <recommendedName>
        <fullName evidence="1">Calcineurin-like phosphoesterase domain-containing protein</fullName>
    </recommendedName>
</protein>
<dbReference type="PANTHER" id="PTHR46546:SF4">
    <property type="entry name" value="SHEWANELLA-LIKE PROTEIN PHOSPHATASE 1"/>
    <property type="match status" value="1"/>
</dbReference>
<name>K6ZHJ5_9ALTE</name>
<evidence type="ECO:0000259" key="1">
    <source>
        <dbReference type="Pfam" id="PF00149"/>
    </source>
</evidence>
<dbReference type="Gene3D" id="3.60.21.10">
    <property type="match status" value="1"/>
</dbReference>
<dbReference type="Proteomes" id="UP000006251">
    <property type="component" value="Unassembled WGS sequence"/>
</dbReference>
<evidence type="ECO:0000313" key="3">
    <source>
        <dbReference type="Proteomes" id="UP000006251"/>
    </source>
</evidence>
<accession>K6ZHJ5</accession>
<evidence type="ECO:0000313" key="2">
    <source>
        <dbReference type="EMBL" id="GAC29807.1"/>
    </source>
</evidence>
<dbReference type="InterPro" id="IPR004843">
    <property type="entry name" value="Calcineurin-like_PHP"/>
</dbReference>
<dbReference type="OrthoDB" id="7550081at2"/>
<keyword evidence="3" id="KW-1185">Reference proteome</keyword>
<proteinExistence type="predicted"/>
<dbReference type="PANTHER" id="PTHR46546">
    <property type="entry name" value="SHEWANELLA-LIKE PROTEIN PHOSPHATASE 1"/>
    <property type="match status" value="1"/>
</dbReference>
<sequence>MKKILILLFSIIIFIAFSTAIWFSKSTVIKTSGDIYHSILLPIGFDGGGIKWRANFSIHAENPNLASLQGPIVYVDNNEYVAHWICASEVQVKTSKPAFSIECQDRSYSYQLHTALLSETFAKAEYAMPNDIAVISDLEGDAAFFNEWARLAGVTDENGNWAFGDGHLVIAGDSVDRGRQVFDLLWHLYHLQQQAFDAGGRVHMLIGNHEQYAFVSQIKSVETEHLWAASQISKTHAGLAAVSPLGYADVYSEKTILGKWLLAQPVVLKLGDILFTHGGISPTLLAAGLSLTEINNMHIRVLKAYATKDDVVDDEFTLMHGNESPTQYRGYVQAGDEYPLANAELIQQTKAHFDIKRIVVGHNSIDSLTASFNNSVFVVDNLRSKPQSLFFVNGEPEIRNIGETRIRYKDTAMSSREFDVFNQDDWQAFLGVFGNRPRN</sequence>
<organism evidence="2 3">
    <name type="scientific">Brumicola pallidula DSM 14239 = ACAM 615</name>
    <dbReference type="NCBI Taxonomy" id="1121922"/>
    <lineage>
        <taxon>Bacteria</taxon>
        <taxon>Pseudomonadati</taxon>
        <taxon>Pseudomonadota</taxon>
        <taxon>Gammaproteobacteria</taxon>
        <taxon>Alteromonadales</taxon>
        <taxon>Alteromonadaceae</taxon>
        <taxon>Brumicola</taxon>
    </lineage>
</organism>
<dbReference type="AlphaFoldDB" id="K6ZHJ5"/>
<dbReference type="EMBL" id="BAEQ01000050">
    <property type="protein sequence ID" value="GAC29807.1"/>
    <property type="molecule type" value="Genomic_DNA"/>
</dbReference>
<dbReference type="Pfam" id="PF00149">
    <property type="entry name" value="Metallophos"/>
    <property type="match status" value="1"/>
</dbReference>